<comment type="caution">
    <text evidence="1">The sequence shown here is derived from an EMBL/GenBank/DDBJ whole genome shotgun (WGS) entry which is preliminary data.</text>
</comment>
<dbReference type="EMBL" id="ADNV01000119">
    <property type="protein sequence ID" value="EFG78459.1"/>
    <property type="molecule type" value="Genomic_DNA"/>
</dbReference>
<proteinExistence type="predicted"/>
<keyword evidence="2" id="KW-1185">Reference proteome</keyword>
<name>D5P649_9MYCO</name>
<reference evidence="1 2" key="1">
    <citation type="submission" date="2010-04" db="EMBL/GenBank/DDBJ databases">
        <authorList>
            <person name="Muzny D."/>
            <person name="Qin X."/>
            <person name="Deng J."/>
            <person name="Jiang H."/>
            <person name="Liu Y."/>
            <person name="Qu J."/>
            <person name="Song X.-Z."/>
            <person name="Zhang L."/>
            <person name="Thornton R."/>
            <person name="Coyle M."/>
            <person name="Francisco L."/>
            <person name="Jackson L."/>
            <person name="Javaid M."/>
            <person name="Korchina V."/>
            <person name="Kovar C."/>
            <person name="Mata R."/>
            <person name="Mathew T."/>
            <person name="Ngo R."/>
            <person name="Nguyen L."/>
            <person name="Nguyen N."/>
            <person name="Okwuonu G."/>
            <person name="Ongeri F."/>
            <person name="Pham C."/>
            <person name="Simmons D."/>
            <person name="Wilczek-Boney K."/>
            <person name="Hale W."/>
            <person name="Jakkamsetti A."/>
            <person name="Pham P."/>
            <person name="Ruth R."/>
            <person name="San Lucas F."/>
            <person name="Warren J."/>
            <person name="Zhang J."/>
            <person name="Zhao Z."/>
            <person name="Zhou C."/>
            <person name="Zhu D."/>
            <person name="Lee S."/>
            <person name="Bess C."/>
            <person name="Blankenburg K."/>
            <person name="Forbes L."/>
            <person name="Fu Q."/>
            <person name="Gubbala S."/>
            <person name="Hirani K."/>
            <person name="Jayaseelan J.C."/>
            <person name="Lara F."/>
            <person name="Munidasa M."/>
            <person name="Palculict T."/>
            <person name="Patil S."/>
            <person name="Pu L.-L."/>
            <person name="Saada N."/>
            <person name="Tang L."/>
            <person name="Weissenberger G."/>
            <person name="Zhu Y."/>
            <person name="Hemphill L."/>
            <person name="Shang Y."/>
            <person name="Youmans B."/>
            <person name="Ayvaz T."/>
            <person name="Ross M."/>
            <person name="Santibanez J."/>
            <person name="Aqrawi P."/>
            <person name="Gross S."/>
            <person name="Joshi V."/>
            <person name="Fowler G."/>
            <person name="Nazareth L."/>
            <person name="Reid J."/>
            <person name="Worley K."/>
            <person name="Petrosino J."/>
            <person name="Highlander S."/>
            <person name="Gibbs R."/>
        </authorList>
    </citation>
    <scope>NUCLEOTIDE SEQUENCE [LARGE SCALE GENOMIC DNA]</scope>
    <source>
        <strain evidence="1 2">ATCC BAA-614</strain>
    </source>
</reference>
<dbReference type="HOGENOM" id="CLU_2771484_0_0_11"/>
<evidence type="ECO:0000313" key="2">
    <source>
        <dbReference type="Proteomes" id="UP000003653"/>
    </source>
</evidence>
<accession>D5P649</accession>
<organism evidence="1 2">
    <name type="scientific">Mycobacterium parascrofulaceum ATCC BAA-614</name>
    <dbReference type="NCBI Taxonomy" id="525368"/>
    <lineage>
        <taxon>Bacteria</taxon>
        <taxon>Bacillati</taxon>
        <taxon>Actinomycetota</taxon>
        <taxon>Actinomycetes</taxon>
        <taxon>Mycobacteriales</taxon>
        <taxon>Mycobacteriaceae</taxon>
        <taxon>Mycobacterium</taxon>
        <taxon>Mycobacterium simiae complex</taxon>
    </lineage>
</organism>
<dbReference type="Proteomes" id="UP000003653">
    <property type="component" value="Unassembled WGS sequence"/>
</dbReference>
<evidence type="ECO:0000313" key="1">
    <source>
        <dbReference type="EMBL" id="EFG78459.1"/>
    </source>
</evidence>
<gene>
    <name evidence="1" type="ORF">HMPREF0591_1643</name>
</gene>
<dbReference type="AlphaFoldDB" id="D5P649"/>
<protein>
    <submittedName>
        <fullName evidence="1">Uncharacterized protein</fullName>
    </submittedName>
</protein>
<sequence length="69" mass="7088">MDSDTFIVLFSSVGRLVTKLSGAEDKSTFGDPNTPAQVDIGAFRRAGVASLATGQSAARPLLLVGGEYG</sequence>